<dbReference type="KEGG" id="vg:26632233"/>
<keyword evidence="2" id="KW-1185">Reference proteome</keyword>
<dbReference type="Proteomes" id="UP000201697">
    <property type="component" value="Segment"/>
</dbReference>
<evidence type="ECO:0000313" key="1">
    <source>
        <dbReference type="EMBL" id="ALF00420.1"/>
    </source>
</evidence>
<dbReference type="RefSeq" id="YP_009205581.1">
    <property type="nucleotide sequence ID" value="NC_028878.1"/>
</dbReference>
<sequence>MISVIQRLWHELALNHGPTWVEWPAQKSRKHGVVVTCDCGKRWLSRAPWDLNEARP</sequence>
<dbReference type="OrthoDB" id="23868at10239"/>
<gene>
    <name evidence="1" type="ORF">SEA_ARCHIE_126</name>
</gene>
<name>A0A0M5M0Q3_9CAUD</name>
<dbReference type="GeneID" id="26632233"/>
<protein>
    <submittedName>
        <fullName evidence="1">Uncharacterized protein</fullName>
    </submittedName>
</protein>
<reference evidence="1 2" key="1">
    <citation type="submission" date="2015-08" db="EMBL/GenBank/DDBJ databases">
        <authorList>
            <person name="Clarke R.M."/>
            <person name="Taylor B.J."/>
            <person name="Thorniley A.J."/>
            <person name="Dasenko M.A."/>
            <person name="Denver D.R."/>
            <person name="Garcia-Ruiz H."/>
            <person name="Hoyer J.S."/>
            <person name="Jogdeo S."/>
            <person name="Sullivan C.M."/>
            <person name="Peterson M.R."/>
            <person name="Rowley E.R."/>
            <person name="Schnitzler C.E."/>
            <person name="Vining K.J."/>
            <person name="Almabruk K.H."/>
            <person name="Banawas S."/>
            <person name="Beatty C."/>
            <person name="Bullock C.J."/>
            <person name="Cappellazzi J.E."/>
            <person name="Chagani S.E."/>
            <person name="Chatterjee P."/>
            <person name="Cram E.D."/>
            <person name="Elorriaga M.E."/>
            <person name="Esser M."/>
            <person name="Fellows E.J."/>
            <person name="Garcia G.R."/>
            <person name="Gullaba J.M."/>
            <person name="Kinsley M.A."/>
            <person name="Luo F."/>
            <person name="McGinnis M."/>
            <person name="Paquette C.E."/>
            <person name="Reddekopp R.L."/>
            <person name="Rosen K.L."/>
            <person name="Sahlfeld L.M."/>
            <person name="Vondras A.M."/>
            <person name="Wang J.X."/>
            <person name="Weiss E.S."/>
            <person name="Wernick R."/>
            <person name="Abuelizz H.A."/>
            <person name="Amaro Y."/>
            <person name="Archer C.L."/>
            <person name="Basu A."/>
            <person name="Bellinger M.R."/>
            <person name="Johnson S.F."/>
            <person name="Kitchen S.A."/>
            <person name="Li M."/>
            <person name="Morey-Castro K.E."/>
            <person name="Lavalleur H.J."/>
            <person name="Rangel L.J."/>
            <person name="Ree J.F."/>
            <person name="Shay S.D."/>
            <person name="Sheng Y."/>
            <person name="Smyth J.C."/>
            <person name="Stamm E.A."/>
            <person name="Taylor C.R."/>
            <person name="Vining O.B."/>
            <person name="Wanzeck K.M."/>
            <person name="Watson G."/>
            <person name="Bruck A.J."/>
            <person name="Anders K.R."/>
            <person name="Bradley K.W."/>
            <person name="Asai D.J."/>
            <person name="Bowman C.A."/>
            <person name="Russell D.A."/>
            <person name="Pope W.H."/>
            <person name="Jacobs-Sera D."/>
            <person name="Hendrix R.W."/>
            <person name="Hatfull G.F."/>
        </authorList>
    </citation>
    <scope>NUCLEOTIDE SEQUENCE [LARGE SCALE GENOMIC DNA]</scope>
</reference>
<dbReference type="EMBL" id="KT591489">
    <property type="protein sequence ID" value="ALF00420.1"/>
    <property type="molecule type" value="Genomic_DNA"/>
</dbReference>
<evidence type="ECO:0000313" key="2">
    <source>
        <dbReference type="Proteomes" id="UP000201697"/>
    </source>
</evidence>
<proteinExistence type="predicted"/>
<accession>A0A0M5M0Q3</accession>
<organism evidence="1 2">
    <name type="scientific">Mycobacterium phage Archie</name>
    <dbReference type="NCBI Taxonomy" id="1718599"/>
    <lineage>
        <taxon>Viruses</taxon>
        <taxon>Duplodnaviria</taxon>
        <taxon>Heunggongvirae</taxon>
        <taxon>Uroviricota</taxon>
        <taxon>Caudoviricetes</taxon>
        <taxon>Vilmaviridae</taxon>
        <taxon>Lclasvirinae</taxon>
        <taxon>Faithunavirus</taxon>
        <taxon>Faithunavirus archie</taxon>
    </lineage>
</organism>